<dbReference type="PANTHER" id="PTHR14087:SF7">
    <property type="entry name" value="THYMOCYTE NUCLEAR PROTEIN 1"/>
    <property type="match status" value="1"/>
</dbReference>
<evidence type="ECO:0000256" key="4">
    <source>
        <dbReference type="ARBA" id="ARBA00023242"/>
    </source>
</evidence>
<evidence type="ECO:0000259" key="6">
    <source>
        <dbReference type="Pfam" id="PF01878"/>
    </source>
</evidence>
<dbReference type="Proteomes" id="UP000009328">
    <property type="component" value="Unassembled WGS sequence"/>
</dbReference>
<dbReference type="STRING" id="1206466.K0KI03"/>
<dbReference type="Pfam" id="PF01878">
    <property type="entry name" value="EVE"/>
    <property type="match status" value="1"/>
</dbReference>
<sequence>MSIDSDRQELFFKLVLLSIPAALVKAGIIDPSANITLENMPLKITKPTKKSSRSYSTKTNKDTLKDKIESDSNQLIKPIPKKPAEFPKDPKNNNVRYWLIKSEPLTRIDPKTGKDVKFPLSELQKVEFETWDGVRNHEAKNNMLNMAKGDYLLFYHSNTSNPGIVGLAKVHNEAHPDPTQFDPKSNYYDAKSTKEAPRWWCVDVAFLRRFRSKVTLEELRSNPKLQEMSLVKRGRLSVTPVRLEEYYEVLAMEKEKPLDDDIDCDIDRKFVEIE</sequence>
<keyword evidence="4" id="KW-0539">Nucleus</keyword>
<dbReference type="InterPro" id="IPR047197">
    <property type="entry name" value="THYN1-like_EVE"/>
</dbReference>
<dbReference type="FunFam" id="3.10.590.10:FF:000003">
    <property type="entry name" value="Thymocyte nuclear protein 1"/>
    <property type="match status" value="1"/>
</dbReference>
<dbReference type="InterPro" id="IPR002740">
    <property type="entry name" value="EVE_domain"/>
</dbReference>
<keyword evidence="3" id="KW-0597">Phosphoprotein</keyword>
<name>K0KI03_WICCF</name>
<protein>
    <recommendedName>
        <fullName evidence="2">Thymocyte nuclear protein 1</fullName>
    </recommendedName>
</protein>
<comment type="subcellular location">
    <subcellularLocation>
        <location evidence="1">Nucleus</location>
    </subcellularLocation>
</comment>
<evidence type="ECO:0000313" key="8">
    <source>
        <dbReference type="Proteomes" id="UP000009328"/>
    </source>
</evidence>
<dbReference type="Gene3D" id="3.10.590.10">
    <property type="entry name" value="ph1033 like domains"/>
    <property type="match status" value="1"/>
</dbReference>
<dbReference type="InterPro" id="IPR015947">
    <property type="entry name" value="PUA-like_sf"/>
</dbReference>
<dbReference type="eggNOG" id="KOG3383">
    <property type="taxonomic scope" value="Eukaryota"/>
</dbReference>
<evidence type="ECO:0000256" key="2">
    <source>
        <dbReference type="ARBA" id="ARBA00014654"/>
    </source>
</evidence>
<feature type="domain" description="EVE" evidence="6">
    <location>
        <begin position="96"/>
        <end position="252"/>
    </location>
</feature>
<dbReference type="AlphaFoldDB" id="K0KI03"/>
<dbReference type="CDD" id="cd21133">
    <property type="entry name" value="EVE"/>
    <property type="match status" value="1"/>
</dbReference>
<gene>
    <name evidence="7" type="ORF">BN7_4404</name>
</gene>
<feature type="chain" id="PRO_5003837621" description="Thymocyte nuclear protein 1" evidence="5">
    <location>
        <begin position="27"/>
        <end position="274"/>
    </location>
</feature>
<dbReference type="InterPro" id="IPR052181">
    <property type="entry name" value="5hmC_binding"/>
</dbReference>
<dbReference type="EMBL" id="CAIF01000156">
    <property type="protein sequence ID" value="CCH44835.1"/>
    <property type="molecule type" value="Genomic_DNA"/>
</dbReference>
<dbReference type="InParanoid" id="K0KI03"/>
<keyword evidence="8" id="KW-1185">Reference proteome</keyword>
<proteinExistence type="predicted"/>
<evidence type="ECO:0000256" key="3">
    <source>
        <dbReference type="ARBA" id="ARBA00022553"/>
    </source>
</evidence>
<accession>K0KI03</accession>
<dbReference type="SUPFAM" id="SSF88697">
    <property type="entry name" value="PUA domain-like"/>
    <property type="match status" value="1"/>
</dbReference>
<evidence type="ECO:0000256" key="1">
    <source>
        <dbReference type="ARBA" id="ARBA00004123"/>
    </source>
</evidence>
<evidence type="ECO:0000256" key="5">
    <source>
        <dbReference type="SAM" id="SignalP"/>
    </source>
</evidence>
<keyword evidence="5" id="KW-0732">Signal</keyword>
<organism evidence="7 8">
    <name type="scientific">Wickerhamomyces ciferrii (strain ATCC 14091 / BCRC 22168 / CBS 111 / JCM 3599 / NBRC 0793 / NRRL Y-1031 F-60-10)</name>
    <name type="common">Yeast</name>
    <name type="synonym">Pichia ciferrii</name>
    <dbReference type="NCBI Taxonomy" id="1206466"/>
    <lineage>
        <taxon>Eukaryota</taxon>
        <taxon>Fungi</taxon>
        <taxon>Dikarya</taxon>
        <taxon>Ascomycota</taxon>
        <taxon>Saccharomycotina</taxon>
        <taxon>Saccharomycetes</taxon>
        <taxon>Phaffomycetales</taxon>
        <taxon>Wickerhamomycetaceae</taxon>
        <taxon>Wickerhamomyces</taxon>
    </lineage>
</organism>
<dbReference type="GO" id="GO:0005634">
    <property type="term" value="C:nucleus"/>
    <property type="evidence" value="ECO:0007669"/>
    <property type="project" value="UniProtKB-SubCell"/>
</dbReference>
<comment type="caution">
    <text evidence="7">The sequence shown here is derived from an EMBL/GenBank/DDBJ whole genome shotgun (WGS) entry which is preliminary data.</text>
</comment>
<feature type="signal peptide" evidence="5">
    <location>
        <begin position="1"/>
        <end position="26"/>
    </location>
</feature>
<dbReference type="HOGENOM" id="CLU_041799_2_2_1"/>
<evidence type="ECO:0000313" key="7">
    <source>
        <dbReference type="EMBL" id="CCH44835.1"/>
    </source>
</evidence>
<dbReference type="PANTHER" id="PTHR14087">
    <property type="entry name" value="THYMOCYTE NUCLEAR PROTEIN 1"/>
    <property type="match status" value="1"/>
</dbReference>
<reference evidence="7 8" key="1">
    <citation type="journal article" date="2012" name="Eukaryot. Cell">
        <title>Draft genome sequence of Wickerhamomyces ciferrii NRRL Y-1031 F-60-10.</title>
        <authorList>
            <person name="Schneider J."/>
            <person name="Andrea H."/>
            <person name="Blom J."/>
            <person name="Jaenicke S."/>
            <person name="Ruckert C."/>
            <person name="Schorsch C."/>
            <person name="Szczepanowski R."/>
            <person name="Farwick M."/>
            <person name="Goesmann A."/>
            <person name="Puhler A."/>
            <person name="Schaffer S."/>
            <person name="Tauch A."/>
            <person name="Kohler T."/>
            <person name="Brinkrolf K."/>
        </authorList>
    </citation>
    <scope>NUCLEOTIDE SEQUENCE [LARGE SCALE GENOMIC DNA]</scope>
    <source>
        <strain evidence="8">ATCC 14091 / BCRC 22168 / CBS 111 / JCM 3599 / NBRC 0793 / NRRL Y-1031 F-60-10</strain>
    </source>
</reference>